<reference evidence="2" key="1">
    <citation type="submission" date="2016-11" db="UniProtKB">
        <authorList>
            <consortium name="WormBaseParasite"/>
        </authorList>
    </citation>
    <scope>IDENTIFICATION</scope>
    <source>
        <strain evidence="2">KR3021</strain>
    </source>
</reference>
<sequence length="378" mass="43838">MLKRQCNQVCFSASWTSSKNTLTSIPLKCEMRELQIINSFYSNGFFDLKDFILTGQIENVSYFCLLKLLKKVPIKQILRYSNLDTRITQIVSKYADELEKRVINVAILVGAVAQTDLIKNPRAASPLFYLMNQNTATQNIISPKRTKSATNSIKQTDYTHIFRHLSITECCLFQNIACIRETLEIVQRGFDKSLAEINFGQCLLAVNCKQFSNFINSNNITKLEINDCTIKDPQLISDHFFQSNQQLKEFNLENCKEVFDNLTDDTLHNWSVNESWPVKLLLSNVSSKITYKGISRLMDAFHSLNFFQFNMQNEKESSIEKKLFWDFGSINCRMDQLLDTFECYNKYIKYIHKSSNTVAFIYTFTNVTLNIVWKVTLP</sequence>
<protein>
    <submittedName>
        <fullName evidence="2">Uncharacterized protein</fullName>
    </submittedName>
</protein>
<name>A0AC35TZ25_9BILA</name>
<organism evidence="1 2">
    <name type="scientific">Rhabditophanes sp. KR3021</name>
    <dbReference type="NCBI Taxonomy" id="114890"/>
    <lineage>
        <taxon>Eukaryota</taxon>
        <taxon>Metazoa</taxon>
        <taxon>Ecdysozoa</taxon>
        <taxon>Nematoda</taxon>
        <taxon>Chromadorea</taxon>
        <taxon>Rhabditida</taxon>
        <taxon>Tylenchina</taxon>
        <taxon>Panagrolaimomorpha</taxon>
        <taxon>Strongyloidoidea</taxon>
        <taxon>Alloionematidae</taxon>
        <taxon>Rhabditophanes</taxon>
    </lineage>
</organism>
<proteinExistence type="predicted"/>
<evidence type="ECO:0000313" key="1">
    <source>
        <dbReference type="Proteomes" id="UP000095286"/>
    </source>
</evidence>
<accession>A0AC35TZ25</accession>
<dbReference type="Proteomes" id="UP000095286">
    <property type="component" value="Unplaced"/>
</dbReference>
<dbReference type="WBParaSite" id="RSKR_0000566050.1">
    <property type="protein sequence ID" value="RSKR_0000566050.1"/>
    <property type="gene ID" value="RSKR_0000566050"/>
</dbReference>
<evidence type="ECO:0000313" key="2">
    <source>
        <dbReference type="WBParaSite" id="RSKR_0000566050.1"/>
    </source>
</evidence>